<sequence>MPKRTRPDDASSRASSADADPVSDASTAEPDDDQLEAPPVSIQPPPPPPAATVPADTPAAGIKAIRFVRTAFASLVPSRSSAHQAFKEGRVSLNGAAGAVAETHMLRAGDVVQLRRSAADLARATNEIKGLLVGFEDGHVAVVWKPAGVPVSGAEERTLELALPFGLAVPAATSAATSGDADALAAPVCIGHMSRSLAGWVVVAKTASARRALVAGDPAVDGLRASRDVVQDVLGGHPPASAGATQAIRRIHVVVCHGNAATIGAAIVDEPEPLRDGDSFEITTPVRGVPATTRVTVRAVTRTRNAPSGFLSTLEVESVAGFLRNQERIHLAGAGLPVIGIGSHAVEHRTARGKGLFQAVCRLHLVHPATGAEVVVDHPEPTKFKSLRDRDEAFWLRHAEELRAAAGDNGANGVAVTSDAAAAYIVGRRQFFGLEFIVTPNVLVPRAATETLVRAGLDWIAREGLEDGPRVLDLGTGSGCILVSLLHACPRAMGIGLDVSDEALIVARANAETHGVEGRAAWILGSFAKLADSLSARETAGLVPFHRPPLWHADVLDLIVANPPYMSPAKMRAFEQHSVTEPEIALVAGETGFECYEAIRDGLYGLVDRGDALDRPLCKVEVGRTRLVVEIGHAMASRVTRIFERAGRPSRAAGGGDDDSGGVGWAAGGGDDRTSSAGRAVWRGQWRREELLLDSRGLERALVFVSVGETA</sequence>
<feature type="domain" description="Methyltransferase" evidence="2">
    <location>
        <begin position="466"/>
        <end position="546"/>
    </location>
</feature>
<comment type="caution">
    <text evidence="3">The sequence shown here is derived from an EMBL/GenBank/DDBJ whole genome shotgun (WGS) entry which is preliminary data.</text>
</comment>
<dbReference type="InterPro" id="IPR020103">
    <property type="entry name" value="PsdUridine_synth_cat_dom_sf"/>
</dbReference>
<evidence type="ECO:0000256" key="1">
    <source>
        <dbReference type="SAM" id="MobiDB-lite"/>
    </source>
</evidence>
<evidence type="ECO:0000313" key="4">
    <source>
        <dbReference type="Proteomes" id="UP001527925"/>
    </source>
</evidence>
<name>A0ABR4NE68_9FUNG</name>
<feature type="compositionally biased region" description="Low complexity" evidence="1">
    <location>
        <begin position="12"/>
        <end position="28"/>
    </location>
</feature>
<dbReference type="InterPro" id="IPR029063">
    <property type="entry name" value="SAM-dependent_MTases_sf"/>
</dbReference>
<organism evidence="3 4">
    <name type="scientific">Polyrhizophydium stewartii</name>
    <dbReference type="NCBI Taxonomy" id="2732419"/>
    <lineage>
        <taxon>Eukaryota</taxon>
        <taxon>Fungi</taxon>
        <taxon>Fungi incertae sedis</taxon>
        <taxon>Chytridiomycota</taxon>
        <taxon>Chytridiomycota incertae sedis</taxon>
        <taxon>Chytridiomycetes</taxon>
        <taxon>Rhizophydiales</taxon>
        <taxon>Rhizophydiales incertae sedis</taxon>
        <taxon>Polyrhizophydium</taxon>
    </lineage>
</organism>
<dbReference type="EMBL" id="JADGIZ020000009">
    <property type="protein sequence ID" value="KAL2917812.1"/>
    <property type="molecule type" value="Genomic_DNA"/>
</dbReference>
<dbReference type="InterPro" id="IPR002052">
    <property type="entry name" value="DNA_methylase_N6_adenine_CS"/>
</dbReference>
<protein>
    <recommendedName>
        <fullName evidence="2">Methyltransferase domain-containing protein</fullName>
    </recommendedName>
</protein>
<dbReference type="PANTHER" id="PTHR18895:SF74">
    <property type="entry name" value="MTRF1L RELEASE FACTOR GLUTAMINE METHYLTRANSFERASE"/>
    <property type="match status" value="1"/>
</dbReference>
<feature type="region of interest" description="Disordered" evidence="1">
    <location>
        <begin position="1"/>
        <end position="56"/>
    </location>
</feature>
<dbReference type="Gene3D" id="3.30.2350.10">
    <property type="entry name" value="Pseudouridine synthase"/>
    <property type="match status" value="1"/>
</dbReference>
<proteinExistence type="predicted"/>
<evidence type="ECO:0000259" key="2">
    <source>
        <dbReference type="Pfam" id="PF13847"/>
    </source>
</evidence>
<dbReference type="CDD" id="cd02440">
    <property type="entry name" value="AdoMet_MTases"/>
    <property type="match status" value="1"/>
</dbReference>
<dbReference type="Pfam" id="PF13847">
    <property type="entry name" value="Methyltransf_31"/>
    <property type="match status" value="1"/>
</dbReference>
<dbReference type="SUPFAM" id="SSF55120">
    <property type="entry name" value="Pseudouridine synthase"/>
    <property type="match status" value="1"/>
</dbReference>
<dbReference type="Gene3D" id="3.40.50.150">
    <property type="entry name" value="Vaccinia Virus protein VP39"/>
    <property type="match status" value="1"/>
</dbReference>
<feature type="compositionally biased region" description="Basic and acidic residues" evidence="1">
    <location>
        <begin position="1"/>
        <end position="11"/>
    </location>
</feature>
<evidence type="ECO:0000313" key="3">
    <source>
        <dbReference type="EMBL" id="KAL2917812.1"/>
    </source>
</evidence>
<dbReference type="PANTHER" id="PTHR18895">
    <property type="entry name" value="HEMK METHYLTRANSFERASE"/>
    <property type="match status" value="1"/>
</dbReference>
<reference evidence="3 4" key="1">
    <citation type="submission" date="2023-09" db="EMBL/GenBank/DDBJ databases">
        <title>Pangenome analysis of Batrachochytrium dendrobatidis and related Chytrids.</title>
        <authorList>
            <person name="Yacoub M.N."/>
            <person name="Stajich J.E."/>
            <person name="James T.Y."/>
        </authorList>
    </citation>
    <scope>NUCLEOTIDE SEQUENCE [LARGE SCALE GENOMIC DNA]</scope>
    <source>
        <strain evidence="3 4">JEL0888</strain>
    </source>
</reference>
<dbReference type="InterPro" id="IPR050320">
    <property type="entry name" value="N5-glutamine_MTase"/>
</dbReference>
<dbReference type="SUPFAM" id="SSF53335">
    <property type="entry name" value="S-adenosyl-L-methionine-dependent methyltransferases"/>
    <property type="match status" value="1"/>
</dbReference>
<dbReference type="PROSITE" id="PS00092">
    <property type="entry name" value="N6_MTASE"/>
    <property type="match status" value="1"/>
</dbReference>
<dbReference type="Proteomes" id="UP001527925">
    <property type="component" value="Unassembled WGS sequence"/>
</dbReference>
<dbReference type="InterPro" id="IPR025714">
    <property type="entry name" value="Methyltranfer_dom"/>
</dbReference>
<keyword evidence="4" id="KW-1185">Reference proteome</keyword>
<gene>
    <name evidence="3" type="ORF">HK105_202685</name>
</gene>
<feature type="compositionally biased region" description="Pro residues" evidence="1">
    <location>
        <begin position="41"/>
        <end position="51"/>
    </location>
</feature>
<feature type="region of interest" description="Disordered" evidence="1">
    <location>
        <begin position="648"/>
        <end position="678"/>
    </location>
</feature>
<accession>A0ABR4NE68</accession>